<keyword evidence="5" id="KW-1185">Reference proteome</keyword>
<reference evidence="4 5" key="1">
    <citation type="submission" date="2019-02" db="EMBL/GenBank/DDBJ databases">
        <title>Complete Genome Sequence and Methylome Analysis of free living Spirochaetas.</title>
        <authorList>
            <person name="Fomenkov A."/>
            <person name="Dubinina G."/>
            <person name="Leshcheva N."/>
            <person name="Mikheeva N."/>
            <person name="Grabovich M."/>
            <person name="Vincze T."/>
            <person name="Roberts R.J."/>
        </authorList>
    </citation>
    <scope>NUCLEOTIDE SEQUENCE [LARGE SCALE GENOMIC DNA]</scope>
    <source>
        <strain evidence="4 5">K2</strain>
    </source>
</reference>
<organism evidence="4 5">
    <name type="scientific">Oceanispirochaeta crateris</name>
    <dbReference type="NCBI Taxonomy" id="2518645"/>
    <lineage>
        <taxon>Bacteria</taxon>
        <taxon>Pseudomonadati</taxon>
        <taxon>Spirochaetota</taxon>
        <taxon>Spirochaetia</taxon>
        <taxon>Spirochaetales</taxon>
        <taxon>Spirochaetaceae</taxon>
        <taxon>Oceanispirochaeta</taxon>
    </lineage>
</organism>
<keyword evidence="1 2" id="KW-0472">Membrane</keyword>
<dbReference type="OrthoDB" id="5347798at2"/>
<dbReference type="GO" id="GO:0016020">
    <property type="term" value="C:membrane"/>
    <property type="evidence" value="ECO:0007669"/>
    <property type="project" value="UniProtKB-UniRule"/>
</dbReference>
<proteinExistence type="predicted"/>
<dbReference type="Proteomes" id="UP000324209">
    <property type="component" value="Chromosome"/>
</dbReference>
<evidence type="ECO:0000259" key="3">
    <source>
        <dbReference type="PROSITE" id="PS51123"/>
    </source>
</evidence>
<accession>A0A5C1QMP4</accession>
<evidence type="ECO:0000256" key="2">
    <source>
        <dbReference type="SAM" id="Phobius"/>
    </source>
</evidence>
<dbReference type="AlphaFoldDB" id="A0A5C1QMP4"/>
<dbReference type="Gene3D" id="3.30.1330.60">
    <property type="entry name" value="OmpA-like domain"/>
    <property type="match status" value="1"/>
</dbReference>
<keyword evidence="2" id="KW-0812">Transmembrane</keyword>
<evidence type="ECO:0000313" key="5">
    <source>
        <dbReference type="Proteomes" id="UP000324209"/>
    </source>
</evidence>
<dbReference type="EMBL" id="CP036150">
    <property type="protein sequence ID" value="QEN08489.1"/>
    <property type="molecule type" value="Genomic_DNA"/>
</dbReference>
<dbReference type="InterPro" id="IPR006665">
    <property type="entry name" value="OmpA-like"/>
</dbReference>
<feature type="domain" description="OmpA-like" evidence="3">
    <location>
        <begin position="390"/>
        <end position="516"/>
    </location>
</feature>
<evidence type="ECO:0000256" key="1">
    <source>
        <dbReference type="PROSITE-ProRule" id="PRU00473"/>
    </source>
</evidence>
<feature type="transmembrane region" description="Helical" evidence="2">
    <location>
        <begin position="283"/>
        <end position="304"/>
    </location>
</feature>
<protein>
    <recommendedName>
        <fullName evidence="3">OmpA-like domain-containing protein</fullName>
    </recommendedName>
</protein>
<keyword evidence="2" id="KW-1133">Transmembrane helix</keyword>
<gene>
    <name evidence="4" type="ORF">EXM22_11005</name>
</gene>
<sequence>MKYSDIPKDRLDALSPDDRQNLKKLSRKLEQAELDAQAVGKILPEAVMLGEKPQNRVSKSMVEVTEKAITFSIARDPEKLSTALFPIIGTAIKKAINRMMSEMMTALNTSMENMFSYNRMAWRIESIKTGIPFMEIVMKNSMLYRVEHVLLIHRKSSLLLHHISMDDSFPTDSDIVASMLRAVQDYIKDSLALEGDETVHTISTGEYTILIEDGPQAILAAVVKGVVDADLPSRMLASLEAVHVKLAAELASFAGDTGPFEEEEALLRPCLVNRMGPEKKKPVYAIILLSFLFIVFSILGVFMFQSARIHRGFIAELNREPGILVASEMKKFRGYELRVLQDSRSRSIDRIAQSQGVNLNRYDLILEEFISPFYGAINRGAGTGIPEEMMDLSRELQGYILFFEQDSGTFRNDQQALLSSVVQLIKQIFTLSKDHGVEVRIEIVGHSAGSVQDADSIQVSQERAGMVYSLLEENLSDFKEQLLPMGVGIGSPVVEEEKNEEDRLKNRSVTFNVIFE</sequence>
<dbReference type="SUPFAM" id="SSF103088">
    <property type="entry name" value="OmpA-like"/>
    <property type="match status" value="1"/>
</dbReference>
<dbReference type="InterPro" id="IPR036737">
    <property type="entry name" value="OmpA-like_sf"/>
</dbReference>
<name>A0A5C1QMP4_9SPIO</name>
<evidence type="ECO:0000313" key="4">
    <source>
        <dbReference type="EMBL" id="QEN08489.1"/>
    </source>
</evidence>
<dbReference type="RefSeq" id="WP_149486570.1">
    <property type="nucleotide sequence ID" value="NZ_CP036150.1"/>
</dbReference>
<dbReference type="KEGG" id="ock:EXM22_11005"/>
<dbReference type="PROSITE" id="PS51123">
    <property type="entry name" value="OMPA_2"/>
    <property type="match status" value="1"/>
</dbReference>